<reference evidence="3" key="1">
    <citation type="journal article" date="2019" name="Int. J. Syst. Evol. Microbiol.">
        <title>The Global Catalogue of Microorganisms (GCM) 10K type strain sequencing project: providing services to taxonomists for standard genome sequencing and annotation.</title>
        <authorList>
            <consortium name="The Broad Institute Genomics Platform"/>
            <consortium name="The Broad Institute Genome Sequencing Center for Infectious Disease"/>
            <person name="Wu L."/>
            <person name="Ma J."/>
        </authorList>
    </citation>
    <scope>NUCLEOTIDE SEQUENCE [LARGE SCALE GENOMIC DNA]</scope>
    <source>
        <strain evidence="3">KCTC 42423</strain>
    </source>
</reference>
<dbReference type="SUPFAM" id="SSF55729">
    <property type="entry name" value="Acyl-CoA N-acyltransferases (Nat)"/>
    <property type="match status" value="1"/>
</dbReference>
<dbReference type="RefSeq" id="WP_176030922.1">
    <property type="nucleotide sequence ID" value="NZ_JBHSJV010000001.1"/>
</dbReference>
<dbReference type="Proteomes" id="UP001597459">
    <property type="component" value="Unassembled WGS sequence"/>
</dbReference>
<organism evidence="2 3">
    <name type="scientific">Aquimarina hainanensis</name>
    <dbReference type="NCBI Taxonomy" id="1578017"/>
    <lineage>
        <taxon>Bacteria</taxon>
        <taxon>Pseudomonadati</taxon>
        <taxon>Bacteroidota</taxon>
        <taxon>Flavobacteriia</taxon>
        <taxon>Flavobacteriales</taxon>
        <taxon>Flavobacteriaceae</taxon>
        <taxon>Aquimarina</taxon>
    </lineage>
</organism>
<sequence>MTHSYIFTSKRLGFRNWRSEDIEILAAINQDDAVMEFFPYKPTRKESEDFMLRMQQSFDEKGYCYFAVDILDTQECIGFIGLCEQTYLETPASFVDIGWRLKKSSWNKGYATEGALACLAHGFDYLQLDSIYAVAPVINKKSELIMTKIGMQKVTTFTHPKLSDYPNLKDCLLYQKKRS</sequence>
<dbReference type="EMBL" id="JBHULX010000048">
    <property type="protein sequence ID" value="MFD2593571.1"/>
    <property type="molecule type" value="Genomic_DNA"/>
</dbReference>
<dbReference type="PANTHER" id="PTHR43792">
    <property type="entry name" value="GNAT FAMILY, PUTATIVE (AFU_ORTHOLOGUE AFUA_3G00765)-RELATED-RELATED"/>
    <property type="match status" value="1"/>
</dbReference>
<accession>A0ABW5NEN0</accession>
<evidence type="ECO:0000259" key="1">
    <source>
        <dbReference type="Pfam" id="PF13302"/>
    </source>
</evidence>
<dbReference type="Gene3D" id="3.40.630.30">
    <property type="match status" value="1"/>
</dbReference>
<keyword evidence="3" id="KW-1185">Reference proteome</keyword>
<comment type="caution">
    <text evidence="2">The sequence shown here is derived from an EMBL/GenBank/DDBJ whole genome shotgun (WGS) entry which is preliminary data.</text>
</comment>
<dbReference type="InterPro" id="IPR051531">
    <property type="entry name" value="N-acetyltransferase"/>
</dbReference>
<name>A0ABW5NEN0_9FLAO</name>
<feature type="domain" description="N-acetyltransferase" evidence="1">
    <location>
        <begin position="11"/>
        <end position="152"/>
    </location>
</feature>
<proteinExistence type="predicted"/>
<dbReference type="Pfam" id="PF13302">
    <property type="entry name" value="Acetyltransf_3"/>
    <property type="match status" value="1"/>
</dbReference>
<gene>
    <name evidence="2" type="ORF">ACFSTE_22225</name>
</gene>
<evidence type="ECO:0000313" key="2">
    <source>
        <dbReference type="EMBL" id="MFD2593571.1"/>
    </source>
</evidence>
<dbReference type="InterPro" id="IPR000182">
    <property type="entry name" value="GNAT_dom"/>
</dbReference>
<dbReference type="InterPro" id="IPR016181">
    <property type="entry name" value="Acyl_CoA_acyltransferase"/>
</dbReference>
<dbReference type="PANTHER" id="PTHR43792:SF1">
    <property type="entry name" value="N-ACETYLTRANSFERASE DOMAIN-CONTAINING PROTEIN"/>
    <property type="match status" value="1"/>
</dbReference>
<protein>
    <submittedName>
        <fullName evidence="2">GNAT family N-acetyltransferase</fullName>
    </submittedName>
</protein>
<evidence type="ECO:0000313" key="3">
    <source>
        <dbReference type="Proteomes" id="UP001597459"/>
    </source>
</evidence>